<dbReference type="InterPro" id="IPR004843">
    <property type="entry name" value="Calcineurin-like_PHP"/>
</dbReference>
<organism evidence="2 3">
    <name type="scientific">Capronia epimyces CBS 606.96</name>
    <dbReference type="NCBI Taxonomy" id="1182542"/>
    <lineage>
        <taxon>Eukaryota</taxon>
        <taxon>Fungi</taxon>
        <taxon>Dikarya</taxon>
        <taxon>Ascomycota</taxon>
        <taxon>Pezizomycotina</taxon>
        <taxon>Eurotiomycetes</taxon>
        <taxon>Chaetothyriomycetidae</taxon>
        <taxon>Chaetothyriales</taxon>
        <taxon>Herpotrichiellaceae</taxon>
        <taxon>Capronia</taxon>
    </lineage>
</organism>
<dbReference type="Proteomes" id="UP000019478">
    <property type="component" value="Unassembled WGS sequence"/>
</dbReference>
<name>W9Y381_9EURO</name>
<dbReference type="GeneID" id="19174137"/>
<dbReference type="GO" id="GO:0016787">
    <property type="term" value="F:hydrolase activity"/>
    <property type="evidence" value="ECO:0007669"/>
    <property type="project" value="InterPro"/>
</dbReference>
<evidence type="ECO:0000313" key="3">
    <source>
        <dbReference type="Proteomes" id="UP000019478"/>
    </source>
</evidence>
<dbReference type="OrthoDB" id="3259529at2759"/>
<dbReference type="SUPFAM" id="SSF56300">
    <property type="entry name" value="Metallo-dependent phosphatases"/>
    <property type="match status" value="1"/>
</dbReference>
<dbReference type="Pfam" id="PF00149">
    <property type="entry name" value="Metallophos"/>
    <property type="match status" value="1"/>
</dbReference>
<accession>W9Y381</accession>
<gene>
    <name evidence="2" type="ORF">A1O3_10056</name>
</gene>
<evidence type="ECO:0000259" key="1">
    <source>
        <dbReference type="Pfam" id="PF00149"/>
    </source>
</evidence>
<keyword evidence="3" id="KW-1185">Reference proteome</keyword>
<dbReference type="HOGENOM" id="CLU_060372_0_0_1"/>
<feature type="domain" description="Calcineurin-like phosphoesterase" evidence="1">
    <location>
        <begin position="26"/>
        <end position="242"/>
    </location>
</feature>
<dbReference type="PANTHER" id="PTHR37844">
    <property type="entry name" value="SER/THR PROTEIN PHOSPHATASE SUPERFAMILY (AFU_ORTHOLOGUE AFUA_1G14840)"/>
    <property type="match status" value="1"/>
</dbReference>
<sequence length="298" mass="33999">MPSTCTFPFSLLPKVLSVRRKRKKLRVQFVSDLHLEVGRQYSSFHIPVRGQILLLAGDIGQLQHYDDYRTFLATQCQKFQLVCLVLGNHEFYGLSRDEGLGLASKLETEPCLSGRLKVLNRNRVDISPSLCILGCTLQSHVTDTNRAEIEAKIKDFRRIKDWSVEKHNEEHVKDREWLLRQLSAVGDNYNVIVMTHHAPTVHGSSKPEDEGNTLTEAFATDLLGTDEAFSRPQWWVFGHTHHTTQMEKHGGILASNQRGYVLKPEAGASTRTFTRGLLCNTEQRRNRDAFDPGRFMEL</sequence>
<protein>
    <recommendedName>
        <fullName evidence="1">Calcineurin-like phosphoesterase domain-containing protein</fullName>
    </recommendedName>
</protein>
<dbReference type="RefSeq" id="XP_007738337.1">
    <property type="nucleotide sequence ID" value="XM_007740147.1"/>
</dbReference>
<reference evidence="2 3" key="1">
    <citation type="submission" date="2013-03" db="EMBL/GenBank/DDBJ databases">
        <title>The Genome Sequence of Capronia epimyces CBS 606.96.</title>
        <authorList>
            <consortium name="The Broad Institute Genomics Platform"/>
            <person name="Cuomo C."/>
            <person name="de Hoog S."/>
            <person name="Gorbushina A."/>
            <person name="Walker B."/>
            <person name="Young S.K."/>
            <person name="Zeng Q."/>
            <person name="Gargeya S."/>
            <person name="Fitzgerald M."/>
            <person name="Haas B."/>
            <person name="Abouelleil A."/>
            <person name="Allen A.W."/>
            <person name="Alvarado L."/>
            <person name="Arachchi H.M."/>
            <person name="Berlin A.M."/>
            <person name="Chapman S.B."/>
            <person name="Gainer-Dewar J."/>
            <person name="Goldberg J."/>
            <person name="Griggs A."/>
            <person name="Gujja S."/>
            <person name="Hansen M."/>
            <person name="Howarth C."/>
            <person name="Imamovic A."/>
            <person name="Ireland A."/>
            <person name="Larimer J."/>
            <person name="McCowan C."/>
            <person name="Murphy C."/>
            <person name="Pearson M."/>
            <person name="Poon T.W."/>
            <person name="Priest M."/>
            <person name="Roberts A."/>
            <person name="Saif S."/>
            <person name="Shea T."/>
            <person name="Sisk P."/>
            <person name="Sykes S."/>
            <person name="Wortman J."/>
            <person name="Nusbaum C."/>
            <person name="Birren B."/>
        </authorList>
    </citation>
    <scope>NUCLEOTIDE SEQUENCE [LARGE SCALE GENOMIC DNA]</scope>
    <source>
        <strain evidence="2 3">CBS 606.96</strain>
    </source>
</reference>
<comment type="caution">
    <text evidence="2">The sequence shown here is derived from an EMBL/GenBank/DDBJ whole genome shotgun (WGS) entry which is preliminary data.</text>
</comment>
<dbReference type="AlphaFoldDB" id="W9Y381"/>
<dbReference type="InterPro" id="IPR029052">
    <property type="entry name" value="Metallo-depent_PP-like"/>
</dbReference>
<proteinExistence type="predicted"/>
<evidence type="ECO:0000313" key="2">
    <source>
        <dbReference type="EMBL" id="EXJ76899.1"/>
    </source>
</evidence>
<dbReference type="eggNOG" id="ENOG502SGCF">
    <property type="taxonomic scope" value="Eukaryota"/>
</dbReference>
<dbReference type="EMBL" id="AMGY01000011">
    <property type="protein sequence ID" value="EXJ76899.1"/>
    <property type="molecule type" value="Genomic_DNA"/>
</dbReference>
<dbReference type="Gene3D" id="3.60.21.10">
    <property type="match status" value="1"/>
</dbReference>
<dbReference type="PANTHER" id="PTHR37844:SF2">
    <property type="entry name" value="SER_THR PROTEIN PHOSPHATASE SUPERFAMILY (AFU_ORTHOLOGUE AFUA_1G14840)"/>
    <property type="match status" value="1"/>
</dbReference>